<dbReference type="Proteomes" id="UP000178953">
    <property type="component" value="Unassembled WGS sequence"/>
</dbReference>
<keyword evidence="2" id="KW-1185">Reference proteome</keyword>
<evidence type="ECO:0000313" key="2">
    <source>
        <dbReference type="Proteomes" id="UP000178953"/>
    </source>
</evidence>
<organism evidence="1 2">
    <name type="scientific">Mycolicibacterium grossiae</name>
    <dbReference type="NCBI Taxonomy" id="1552759"/>
    <lineage>
        <taxon>Bacteria</taxon>
        <taxon>Bacillati</taxon>
        <taxon>Actinomycetota</taxon>
        <taxon>Actinomycetes</taxon>
        <taxon>Mycobacteriales</taxon>
        <taxon>Mycobacteriaceae</taxon>
        <taxon>Mycolicibacterium</taxon>
    </lineage>
</organism>
<gene>
    <name evidence="1" type="ORF">BEL07_18960</name>
</gene>
<accession>A0A1E8Q2A3</accession>
<evidence type="ECO:0000313" key="1">
    <source>
        <dbReference type="EMBL" id="OFJ52189.1"/>
    </source>
</evidence>
<dbReference type="EMBL" id="MCHX01000046">
    <property type="protein sequence ID" value="OFJ52189.1"/>
    <property type="molecule type" value="Genomic_DNA"/>
</dbReference>
<proteinExistence type="predicted"/>
<name>A0A1E8Q2A3_9MYCO</name>
<reference evidence="1 2" key="1">
    <citation type="submission" date="2016-09" db="EMBL/GenBank/DDBJ databases">
        <title>genome sequence of Mycobacterium sp. 739 SCH.</title>
        <authorList>
            <person name="Greninger A.L."/>
            <person name="Qin X."/>
            <person name="Jerome K."/>
            <person name="Vora S."/>
            <person name="Quinn K."/>
        </authorList>
    </citation>
    <scope>NUCLEOTIDE SEQUENCE [LARGE SCALE GENOMIC DNA]</scope>
    <source>
        <strain evidence="1 2">SCH</strain>
    </source>
</reference>
<dbReference type="AlphaFoldDB" id="A0A1E8Q2A3"/>
<sequence>MQPRAVAASAGLGDGAQWWAAIKDQTETPIAKVVGGFAEIGKHRIPYGWLPVRAHSAYAAEFTVWSDLRAETISTLLDRPYAGEATVRAVLLAARESVARNRSAQLPSKSSLPAVLSRFIERFDDYDRIVLSARTWGLRPRSIEETSTQLGVAKVNIHRNEPRSYLRFQDLLNEPWHQPIVQAALQLRTCLGALTREDTAAEALAQFGLDLGSDAGQIVLHLAGPYRCTGRWLEVAGTLKAAEDALSGALNLDCAPTLAQLTNQFATVGITASAAAEFIEQQPGLRRVNHQWVRWGDGVGDRAEAALHLAGKPRALEQIATAAGLSDAGRQRVYLRNVLNADPRFTRTTRHTWGLRRWGLREYAGIYGEIGARIDAAGGAIRTADVVADVIAATPDVTEASIRKFMSTPGYIIEKGTIRRRTASDPWPKPPPPASARGAFHNGRQLRVALCVDNNLLRGSGIALPPAVAFALGVAPGDRTIFACTTTEQVLVQWRLSSNHGPTFGSLRQVAAGVGAVHGDTLVLAFDKADSTVQTIRIAADAAPAQRITALLGRRVRDPLAGMARALRCTPDEVEQKLSARGDAEVAAALLR</sequence>
<protein>
    <submittedName>
        <fullName evidence="1">Uncharacterized protein</fullName>
    </submittedName>
</protein>
<comment type="caution">
    <text evidence="1">The sequence shown here is derived from an EMBL/GenBank/DDBJ whole genome shotgun (WGS) entry which is preliminary data.</text>
</comment>